<gene>
    <name evidence="2" type="ORF">POL67_24545</name>
</gene>
<dbReference type="SUPFAM" id="SSF52317">
    <property type="entry name" value="Class I glutamine amidotransferase-like"/>
    <property type="match status" value="1"/>
</dbReference>
<keyword evidence="3" id="KW-1185">Reference proteome</keyword>
<comment type="caution">
    <text evidence="2">The sequence shown here is derived from an EMBL/GenBank/DDBJ whole genome shotgun (WGS) entry which is preliminary data.</text>
</comment>
<dbReference type="InterPro" id="IPR002818">
    <property type="entry name" value="DJ-1/PfpI"/>
</dbReference>
<evidence type="ECO:0000259" key="1">
    <source>
        <dbReference type="Pfam" id="PF01965"/>
    </source>
</evidence>
<dbReference type="Gene3D" id="3.40.50.880">
    <property type="match status" value="1"/>
</dbReference>
<evidence type="ECO:0000313" key="2">
    <source>
        <dbReference type="EMBL" id="MDC0744525.1"/>
    </source>
</evidence>
<protein>
    <submittedName>
        <fullName evidence="2">DJ-1/PfpI family protein</fullName>
    </submittedName>
</protein>
<sequence length="231" mass="24443">MPERTIAFLVFPEITPLDLVGPLQVLQALEGSSDLRTVTVGERIEPVATDLPFHIVPARTLDEVPEPYGIVVPGGLLGPFHAMASDRLMGWLQRAASKASFVSSVCTGSLVLAALGLLEGKKATTHWSFLPHLARFGATPVKGRWVEDGNVITAAGVSAGIDMALALAARLTNESAAKAAQLILEYEPQPPFGPIAWEGSAPLLQAMGGVVAQKLPTILREKPELLAKFAP</sequence>
<accession>A0ABT5ERS7</accession>
<dbReference type="PANTHER" id="PTHR43130">
    <property type="entry name" value="ARAC-FAMILY TRANSCRIPTIONAL REGULATOR"/>
    <property type="match status" value="1"/>
</dbReference>
<dbReference type="EMBL" id="JAQNDO010000001">
    <property type="protein sequence ID" value="MDC0744525.1"/>
    <property type="molecule type" value="Genomic_DNA"/>
</dbReference>
<dbReference type="InterPro" id="IPR052158">
    <property type="entry name" value="INH-QAR"/>
</dbReference>
<dbReference type="Proteomes" id="UP001221411">
    <property type="component" value="Unassembled WGS sequence"/>
</dbReference>
<name>A0ABT5ERS7_9BACT</name>
<proteinExistence type="predicted"/>
<organism evidence="2 3">
    <name type="scientific">Polyangium mundeleinium</name>
    <dbReference type="NCBI Taxonomy" id="2995306"/>
    <lineage>
        <taxon>Bacteria</taxon>
        <taxon>Pseudomonadati</taxon>
        <taxon>Myxococcota</taxon>
        <taxon>Polyangia</taxon>
        <taxon>Polyangiales</taxon>
        <taxon>Polyangiaceae</taxon>
        <taxon>Polyangium</taxon>
    </lineage>
</organism>
<dbReference type="InterPro" id="IPR029062">
    <property type="entry name" value="Class_I_gatase-like"/>
</dbReference>
<dbReference type="CDD" id="cd03139">
    <property type="entry name" value="GATase1_PfpI_2"/>
    <property type="match status" value="1"/>
</dbReference>
<dbReference type="Pfam" id="PF01965">
    <property type="entry name" value="DJ-1_PfpI"/>
    <property type="match status" value="1"/>
</dbReference>
<dbReference type="PANTHER" id="PTHR43130:SF2">
    <property type="entry name" value="DJ-1_PFPI DOMAIN-CONTAINING PROTEIN"/>
    <property type="match status" value="1"/>
</dbReference>
<evidence type="ECO:0000313" key="3">
    <source>
        <dbReference type="Proteomes" id="UP001221411"/>
    </source>
</evidence>
<dbReference type="RefSeq" id="WP_271921126.1">
    <property type="nucleotide sequence ID" value="NZ_JAQNDO010000001.1"/>
</dbReference>
<reference evidence="2 3" key="1">
    <citation type="submission" date="2022-11" db="EMBL/GenBank/DDBJ databases">
        <title>Minimal conservation of predation-associated metabolite biosynthetic gene clusters underscores biosynthetic potential of Myxococcota including descriptions for ten novel species: Archangium lansinium sp. nov., Myxococcus landrumus sp. nov., Nannocystis bai.</title>
        <authorList>
            <person name="Ahearne A."/>
            <person name="Stevens C."/>
            <person name="Dowd S."/>
        </authorList>
    </citation>
    <scope>NUCLEOTIDE SEQUENCE [LARGE SCALE GENOMIC DNA]</scope>
    <source>
        <strain evidence="2 3">RJM3</strain>
    </source>
</reference>
<feature type="domain" description="DJ-1/PfpI" evidence="1">
    <location>
        <begin position="5"/>
        <end position="168"/>
    </location>
</feature>